<keyword evidence="2" id="KW-1185">Reference proteome</keyword>
<accession>A0A6A6SNJ7</accession>
<reference evidence="1" key="1">
    <citation type="journal article" date="2020" name="Stud. Mycol.">
        <title>101 Dothideomycetes genomes: a test case for predicting lifestyles and emergence of pathogens.</title>
        <authorList>
            <person name="Haridas S."/>
            <person name="Albert R."/>
            <person name="Binder M."/>
            <person name="Bloem J."/>
            <person name="Labutti K."/>
            <person name="Salamov A."/>
            <person name="Andreopoulos B."/>
            <person name="Baker S."/>
            <person name="Barry K."/>
            <person name="Bills G."/>
            <person name="Bluhm B."/>
            <person name="Cannon C."/>
            <person name="Castanera R."/>
            <person name="Culley D."/>
            <person name="Daum C."/>
            <person name="Ezra D."/>
            <person name="Gonzalez J."/>
            <person name="Henrissat B."/>
            <person name="Kuo A."/>
            <person name="Liang C."/>
            <person name="Lipzen A."/>
            <person name="Lutzoni F."/>
            <person name="Magnuson J."/>
            <person name="Mondo S."/>
            <person name="Nolan M."/>
            <person name="Ohm R."/>
            <person name="Pangilinan J."/>
            <person name="Park H.-J."/>
            <person name="Ramirez L."/>
            <person name="Alfaro M."/>
            <person name="Sun H."/>
            <person name="Tritt A."/>
            <person name="Yoshinaga Y."/>
            <person name="Zwiers L.-H."/>
            <person name="Turgeon B."/>
            <person name="Goodwin S."/>
            <person name="Spatafora J."/>
            <person name="Crous P."/>
            <person name="Grigoriev I."/>
        </authorList>
    </citation>
    <scope>NUCLEOTIDE SEQUENCE</scope>
    <source>
        <strain evidence="1">CBS 122681</strain>
    </source>
</reference>
<sequence length="275" mass="32704">MTSVTQPSPFLRLPVELRLEIFSYNLTSDPNDGFSLYNTPNHPIAGLCVDDNYSSSSKLEILFVCRQFQQDLTRLAFTRTSFVIKDGFTPIPTQMSVLKPWHISSLRRIAFVAGNRQLREMVHWVRYPFNMPDLKLETLDFVFHRSGHWHYPHDQTAFLVFLLRRLEGVQTLRFIRNGANIKGFFKTWYNRLVGLILKEDHRLRYDVQGGPQLPTHWWEWNYDVEKQTFEVRANEPWPVVEEQVYIERVKPWIEELMKQMEVEEEDPDPRSRIGF</sequence>
<dbReference type="PANTHER" id="PTHR42085:SF2">
    <property type="entry name" value="F-BOX DOMAIN-CONTAINING PROTEIN"/>
    <property type="match status" value="1"/>
</dbReference>
<protein>
    <recommendedName>
        <fullName evidence="3">F-box domain-containing protein</fullName>
    </recommendedName>
</protein>
<name>A0A6A6SNJ7_9PLEO</name>
<evidence type="ECO:0008006" key="3">
    <source>
        <dbReference type="Google" id="ProtNLM"/>
    </source>
</evidence>
<dbReference type="PANTHER" id="PTHR42085">
    <property type="entry name" value="F-BOX DOMAIN-CONTAINING PROTEIN"/>
    <property type="match status" value="1"/>
</dbReference>
<proteinExistence type="predicted"/>
<organism evidence="1 2">
    <name type="scientific">Lophiostoma macrostomum CBS 122681</name>
    <dbReference type="NCBI Taxonomy" id="1314788"/>
    <lineage>
        <taxon>Eukaryota</taxon>
        <taxon>Fungi</taxon>
        <taxon>Dikarya</taxon>
        <taxon>Ascomycota</taxon>
        <taxon>Pezizomycotina</taxon>
        <taxon>Dothideomycetes</taxon>
        <taxon>Pleosporomycetidae</taxon>
        <taxon>Pleosporales</taxon>
        <taxon>Lophiostomataceae</taxon>
        <taxon>Lophiostoma</taxon>
    </lineage>
</organism>
<dbReference type="EMBL" id="MU004493">
    <property type="protein sequence ID" value="KAF2649426.1"/>
    <property type="molecule type" value="Genomic_DNA"/>
</dbReference>
<dbReference type="InterPro" id="IPR038883">
    <property type="entry name" value="AN11006-like"/>
</dbReference>
<dbReference type="OrthoDB" id="3786918at2759"/>
<dbReference type="AlphaFoldDB" id="A0A6A6SNJ7"/>
<evidence type="ECO:0000313" key="1">
    <source>
        <dbReference type="EMBL" id="KAF2649426.1"/>
    </source>
</evidence>
<gene>
    <name evidence="1" type="ORF">K491DRAFT_200702</name>
</gene>
<evidence type="ECO:0000313" key="2">
    <source>
        <dbReference type="Proteomes" id="UP000799324"/>
    </source>
</evidence>
<dbReference type="Proteomes" id="UP000799324">
    <property type="component" value="Unassembled WGS sequence"/>
</dbReference>